<keyword evidence="9 16" id="KW-0547">Nucleotide-binding</keyword>
<dbReference type="InterPro" id="IPR043129">
    <property type="entry name" value="ATPase_NBD"/>
</dbReference>
<feature type="binding site" evidence="16">
    <location>
        <begin position="6"/>
        <end position="13"/>
    </location>
    <ligand>
        <name>ATP</name>
        <dbReference type="ChEBI" id="CHEBI:30616"/>
    </ligand>
</feature>
<dbReference type="EC" id="2.7.1.33" evidence="6 16"/>
<sequence length="244" mass="25649">MNLLIDIGNSRLKWANEQAGCGLSVTVVDYRQTGYLADLREIWRSLTVPEHLLVASVAESAVTAEVLDLANSLWPHTPTELPLAAAQAFGVTNAYQNPEKLGIDRWLALLAAHHYYPGSCCIVDCGTALTIDLINADGLHLGGLICPGLMVMKKALLANTAALEFERVAPQLMLADTTAAAIDNGVLAAGAGCIEAIVSRLEPTDHILLCGGDASLLAGQLNLNVQIDADLVFKGLSIVAAGKA</sequence>
<feature type="binding site" evidence="16">
    <location>
        <position position="178"/>
    </location>
    <ligand>
        <name>substrate</name>
    </ligand>
</feature>
<proteinExistence type="inferred from homology"/>
<comment type="subcellular location">
    <subcellularLocation>
        <location evidence="3 16">Cytoplasm</location>
    </subcellularLocation>
</comment>
<evidence type="ECO:0000256" key="2">
    <source>
        <dbReference type="ARBA" id="ARBA00001958"/>
    </source>
</evidence>
<dbReference type="EMBL" id="CP073754">
    <property type="protein sequence ID" value="QWF69642.1"/>
    <property type="molecule type" value="Genomic_DNA"/>
</dbReference>
<keyword evidence="10 16" id="KW-0418">Kinase</keyword>
<comment type="pathway">
    <text evidence="4 16">Cofactor biosynthesis; coenzyme A biosynthesis; CoA from (R)-pantothenate: step 1/5.</text>
</comment>
<evidence type="ECO:0000256" key="15">
    <source>
        <dbReference type="ARBA" id="ARBA00040883"/>
    </source>
</evidence>
<dbReference type="Gene3D" id="3.30.420.40">
    <property type="match status" value="2"/>
</dbReference>
<evidence type="ECO:0000313" key="17">
    <source>
        <dbReference type="EMBL" id="QWF69642.1"/>
    </source>
</evidence>
<evidence type="ECO:0000256" key="9">
    <source>
        <dbReference type="ARBA" id="ARBA00022741"/>
    </source>
</evidence>
<keyword evidence="11 16" id="KW-0067">ATP-binding</keyword>
<feature type="binding site" evidence="16">
    <location>
        <position position="124"/>
    </location>
    <ligand>
        <name>K(+)</name>
        <dbReference type="ChEBI" id="CHEBI:29103"/>
    </ligand>
</feature>
<comment type="catalytic activity">
    <reaction evidence="1 16">
        <text>(R)-pantothenate + ATP = (R)-4'-phosphopantothenate + ADP + H(+)</text>
        <dbReference type="Rhea" id="RHEA:16373"/>
        <dbReference type="ChEBI" id="CHEBI:10986"/>
        <dbReference type="ChEBI" id="CHEBI:15378"/>
        <dbReference type="ChEBI" id="CHEBI:29032"/>
        <dbReference type="ChEBI" id="CHEBI:30616"/>
        <dbReference type="ChEBI" id="CHEBI:456216"/>
        <dbReference type="EC" id="2.7.1.33"/>
    </reaction>
</comment>
<comment type="function">
    <text evidence="16">Catalyzes the phosphorylation of pantothenate (Pan), the first step in CoA biosynthesis.</text>
</comment>
<dbReference type="HAMAP" id="MF_01274">
    <property type="entry name" value="Pantothen_kinase_3"/>
    <property type="match status" value="1"/>
</dbReference>
<evidence type="ECO:0000256" key="3">
    <source>
        <dbReference type="ARBA" id="ARBA00004496"/>
    </source>
</evidence>
<evidence type="ECO:0000256" key="11">
    <source>
        <dbReference type="ARBA" id="ARBA00022840"/>
    </source>
</evidence>
<dbReference type="GO" id="GO:0046872">
    <property type="term" value="F:metal ion binding"/>
    <property type="evidence" value="ECO:0007669"/>
    <property type="project" value="UniProtKB-KW"/>
</dbReference>
<dbReference type="GO" id="GO:0005524">
    <property type="term" value="F:ATP binding"/>
    <property type="evidence" value="ECO:0007669"/>
    <property type="project" value="UniProtKB-UniRule"/>
</dbReference>
<evidence type="ECO:0000256" key="12">
    <source>
        <dbReference type="ARBA" id="ARBA00022958"/>
    </source>
</evidence>
<dbReference type="InterPro" id="IPR004619">
    <property type="entry name" value="Type_III_PanK"/>
</dbReference>
<gene>
    <name evidence="16" type="primary">coaX</name>
    <name evidence="17" type="ORF">KEF85_09655</name>
</gene>
<dbReference type="GO" id="GO:0005737">
    <property type="term" value="C:cytoplasm"/>
    <property type="evidence" value="ECO:0007669"/>
    <property type="project" value="UniProtKB-SubCell"/>
</dbReference>
<keyword evidence="18" id="KW-1185">Reference proteome</keyword>
<dbReference type="RefSeq" id="WP_215579953.1">
    <property type="nucleotide sequence ID" value="NZ_CP073754.1"/>
</dbReference>
<dbReference type="Pfam" id="PF03309">
    <property type="entry name" value="Pan_kinase"/>
    <property type="match status" value="1"/>
</dbReference>
<dbReference type="CDD" id="cd24015">
    <property type="entry name" value="ASKHA_NBD_PanK-III"/>
    <property type="match status" value="1"/>
</dbReference>
<dbReference type="PANTHER" id="PTHR34265">
    <property type="entry name" value="TYPE III PANTOTHENATE KINASE"/>
    <property type="match status" value="1"/>
</dbReference>
<dbReference type="PANTHER" id="PTHR34265:SF1">
    <property type="entry name" value="TYPE III PANTOTHENATE KINASE"/>
    <property type="match status" value="1"/>
</dbReference>
<evidence type="ECO:0000313" key="18">
    <source>
        <dbReference type="Proteomes" id="UP000676649"/>
    </source>
</evidence>
<comment type="cofactor">
    <cofactor evidence="16">
        <name>NH4(+)</name>
        <dbReference type="ChEBI" id="CHEBI:28938"/>
    </cofactor>
    <cofactor evidence="16">
        <name>K(+)</name>
        <dbReference type="ChEBI" id="CHEBI:29103"/>
    </cofactor>
    <text evidence="16">A monovalent cation. Ammonium or potassium.</text>
</comment>
<comment type="cofactor">
    <cofactor evidence="2">
        <name>K(+)</name>
        <dbReference type="ChEBI" id="CHEBI:29103"/>
    </cofactor>
</comment>
<feature type="active site" description="Proton acceptor" evidence="16">
    <location>
        <position position="104"/>
    </location>
</feature>
<evidence type="ECO:0000256" key="1">
    <source>
        <dbReference type="ARBA" id="ARBA00001206"/>
    </source>
</evidence>
<evidence type="ECO:0000256" key="14">
    <source>
        <dbReference type="ARBA" id="ARBA00038036"/>
    </source>
</evidence>
<reference evidence="17" key="1">
    <citation type="submission" date="2021-04" db="EMBL/GenBank/DDBJ databases">
        <title>Draft genome sequence data of methanotrophic Methylovulum sp. strain S1L and Methylomonas sp. strain S2AM isolated from boreal lake water columns.</title>
        <authorList>
            <person name="Rissanen A.J."/>
            <person name="Mangayil R."/>
            <person name="Svenning M.M."/>
            <person name="Khanongnuch R."/>
        </authorList>
    </citation>
    <scope>NUCLEOTIDE SEQUENCE</scope>
    <source>
        <strain evidence="17">S2AM</strain>
    </source>
</reference>
<protein>
    <recommendedName>
        <fullName evidence="15 16">Type III pantothenate kinase</fullName>
        <ecNumber evidence="6 16">2.7.1.33</ecNumber>
    </recommendedName>
    <alternativeName>
        <fullName evidence="16">PanK-III</fullName>
    </alternativeName>
    <alternativeName>
        <fullName evidence="16">Pantothenic acid kinase</fullName>
    </alternativeName>
</protein>
<feature type="binding site" evidence="16">
    <location>
        <position position="95"/>
    </location>
    <ligand>
        <name>substrate</name>
    </ligand>
</feature>
<evidence type="ECO:0000256" key="4">
    <source>
        <dbReference type="ARBA" id="ARBA00005225"/>
    </source>
</evidence>
<evidence type="ECO:0000256" key="8">
    <source>
        <dbReference type="ARBA" id="ARBA00022679"/>
    </source>
</evidence>
<dbReference type="SUPFAM" id="SSF53067">
    <property type="entry name" value="Actin-like ATPase domain"/>
    <property type="match status" value="2"/>
</dbReference>
<evidence type="ECO:0000256" key="10">
    <source>
        <dbReference type="ARBA" id="ARBA00022777"/>
    </source>
</evidence>
<dbReference type="Proteomes" id="UP000676649">
    <property type="component" value="Chromosome"/>
</dbReference>
<keyword evidence="12 16" id="KW-0630">Potassium</keyword>
<keyword evidence="16" id="KW-0479">Metal-binding</keyword>
<dbReference type="GO" id="GO:0004594">
    <property type="term" value="F:pantothenate kinase activity"/>
    <property type="evidence" value="ECO:0007669"/>
    <property type="project" value="UniProtKB-UniRule"/>
</dbReference>
<evidence type="ECO:0000256" key="13">
    <source>
        <dbReference type="ARBA" id="ARBA00022993"/>
    </source>
</evidence>
<organism evidence="17 18">
    <name type="scientific">Methylomonas paludis</name>
    <dbReference type="NCBI Taxonomy" id="1173101"/>
    <lineage>
        <taxon>Bacteria</taxon>
        <taxon>Pseudomonadati</taxon>
        <taxon>Pseudomonadota</taxon>
        <taxon>Gammaproteobacteria</taxon>
        <taxon>Methylococcales</taxon>
        <taxon>Methylococcaceae</taxon>
        <taxon>Methylomonas</taxon>
    </lineage>
</organism>
<evidence type="ECO:0000256" key="7">
    <source>
        <dbReference type="ARBA" id="ARBA00022490"/>
    </source>
</evidence>
<feature type="binding site" evidence="16">
    <location>
        <position position="127"/>
    </location>
    <ligand>
        <name>ATP</name>
        <dbReference type="ChEBI" id="CHEBI:30616"/>
    </ligand>
</feature>
<keyword evidence="7 16" id="KW-0963">Cytoplasm</keyword>
<feature type="binding site" evidence="16">
    <location>
        <begin position="102"/>
        <end position="105"/>
    </location>
    <ligand>
        <name>substrate</name>
    </ligand>
</feature>
<keyword evidence="13 16" id="KW-0173">Coenzyme A biosynthesis</keyword>
<dbReference type="GO" id="GO:0015937">
    <property type="term" value="P:coenzyme A biosynthetic process"/>
    <property type="evidence" value="ECO:0007669"/>
    <property type="project" value="UniProtKB-UniRule"/>
</dbReference>
<accession>A0A975MKV4</accession>
<comment type="subunit">
    <text evidence="5 16">Homodimer.</text>
</comment>
<evidence type="ECO:0000256" key="6">
    <source>
        <dbReference type="ARBA" id="ARBA00012102"/>
    </source>
</evidence>
<dbReference type="KEGG" id="mpad:KEF85_09655"/>
<dbReference type="AlphaFoldDB" id="A0A975MKV4"/>
<dbReference type="NCBIfam" id="TIGR00671">
    <property type="entry name" value="baf"/>
    <property type="match status" value="1"/>
</dbReference>
<evidence type="ECO:0000256" key="16">
    <source>
        <dbReference type="HAMAP-Rule" id="MF_01274"/>
    </source>
</evidence>
<keyword evidence="8 16" id="KW-0808">Transferase</keyword>
<comment type="similarity">
    <text evidence="14 16">Belongs to the type III pantothenate kinase family.</text>
</comment>
<evidence type="ECO:0000256" key="5">
    <source>
        <dbReference type="ARBA" id="ARBA00011738"/>
    </source>
</evidence>
<name>A0A975MKV4_9GAMM</name>